<protein>
    <recommendedName>
        <fullName evidence="1">Glycosyl transferase family 25 domain-containing protein</fullName>
    </recommendedName>
</protein>
<dbReference type="EMBL" id="MN740318">
    <property type="protein sequence ID" value="QHT99862.1"/>
    <property type="molecule type" value="Genomic_DNA"/>
</dbReference>
<proteinExistence type="predicted"/>
<sequence>MDVFVIHMSRRTDRMLHLKKLQSKYPSIRFNIVNAITHPNPGQGCNLSHQKIVQMAKDRNLPYVIVLEDDCDFLIPDKQLKEAFESCIKYLNDHPDVQIINGCGNLPEKKVDAMYFTETVRLFHATEILTTHCMVYGATSYDTVLALTEESGIIDSALNDVCPHMLFTYPYLATQIPSYSDLQKTNVSYENIKASMNFIASIV</sequence>
<accession>A0A6C0J3G1</accession>
<name>A0A6C0J3G1_9ZZZZ</name>
<reference evidence="2" key="1">
    <citation type="journal article" date="2020" name="Nature">
        <title>Giant virus diversity and host interactions through global metagenomics.</title>
        <authorList>
            <person name="Schulz F."/>
            <person name="Roux S."/>
            <person name="Paez-Espino D."/>
            <person name="Jungbluth S."/>
            <person name="Walsh D.A."/>
            <person name="Denef V.J."/>
            <person name="McMahon K.D."/>
            <person name="Konstantinidis K.T."/>
            <person name="Eloe-Fadrosh E.A."/>
            <person name="Kyrpides N.C."/>
            <person name="Woyke T."/>
        </authorList>
    </citation>
    <scope>NUCLEOTIDE SEQUENCE</scope>
    <source>
        <strain evidence="2">GVMAG-M-3300025778-1</strain>
    </source>
</reference>
<organism evidence="2">
    <name type="scientific">viral metagenome</name>
    <dbReference type="NCBI Taxonomy" id="1070528"/>
    <lineage>
        <taxon>unclassified sequences</taxon>
        <taxon>metagenomes</taxon>
        <taxon>organismal metagenomes</taxon>
    </lineage>
</organism>
<dbReference type="AlphaFoldDB" id="A0A6C0J3G1"/>
<feature type="domain" description="Glycosyl transferase family 25" evidence="1">
    <location>
        <begin position="44"/>
        <end position="92"/>
    </location>
</feature>
<evidence type="ECO:0000259" key="1">
    <source>
        <dbReference type="Pfam" id="PF01755"/>
    </source>
</evidence>
<dbReference type="InterPro" id="IPR002654">
    <property type="entry name" value="Glyco_trans_25"/>
</dbReference>
<dbReference type="Pfam" id="PF01755">
    <property type="entry name" value="Glyco_transf_25"/>
    <property type="match status" value="1"/>
</dbReference>
<evidence type="ECO:0000313" key="2">
    <source>
        <dbReference type="EMBL" id="QHT99862.1"/>
    </source>
</evidence>